<evidence type="ECO:0000313" key="1">
    <source>
        <dbReference type="EMBL" id="MCD9873810.1"/>
    </source>
</evidence>
<keyword evidence="2" id="KW-1185">Reference proteome</keyword>
<proteinExistence type="predicted"/>
<dbReference type="AlphaFoldDB" id="A0A9Q3Z8Z5"/>
<accession>A0A9Q3Z8Z5</accession>
<name>A0A9Q3Z8Z5_9ACTN</name>
<evidence type="ECO:0000313" key="2">
    <source>
        <dbReference type="Proteomes" id="UP001108029"/>
    </source>
</evidence>
<dbReference type="Proteomes" id="UP001108029">
    <property type="component" value="Unassembled WGS sequence"/>
</dbReference>
<dbReference type="RefSeq" id="WP_232647867.1">
    <property type="nucleotide sequence ID" value="NZ_JAJSBI010000003.1"/>
</dbReference>
<organism evidence="1 2">
    <name type="scientific">Streptomyces guryensis</name>
    <dbReference type="NCBI Taxonomy" id="2886947"/>
    <lineage>
        <taxon>Bacteria</taxon>
        <taxon>Bacillati</taxon>
        <taxon>Actinomycetota</taxon>
        <taxon>Actinomycetes</taxon>
        <taxon>Kitasatosporales</taxon>
        <taxon>Streptomycetaceae</taxon>
        <taxon>Streptomyces</taxon>
    </lineage>
</organism>
<protein>
    <submittedName>
        <fullName evidence="1">Uncharacterized protein</fullName>
    </submittedName>
</protein>
<sequence>MPAIDGSEHRYCENCGYASWQRQADKPCQAAPRYEESAEADNPTRVIEDEDDMQVLEVDYGTSVGWIVFLSADLADGEIDILPADAVSIERRMIDGVAFRYYWLGRPLTEVEGLYEPPMSVVSGEGHDG</sequence>
<comment type="caution">
    <text evidence="1">The sequence shown here is derived from an EMBL/GenBank/DDBJ whole genome shotgun (WGS) entry which is preliminary data.</text>
</comment>
<gene>
    <name evidence="1" type="ORF">LJ657_09015</name>
</gene>
<reference evidence="1" key="1">
    <citation type="submission" date="2021-12" db="EMBL/GenBank/DDBJ databases">
        <authorList>
            <person name="Lee J.-H."/>
            <person name="Kim S.-B."/>
        </authorList>
    </citation>
    <scope>NUCLEOTIDE SEQUENCE</scope>
    <source>
        <strain evidence="1">NR30</strain>
    </source>
</reference>
<dbReference type="EMBL" id="JAJSBI010000003">
    <property type="protein sequence ID" value="MCD9873810.1"/>
    <property type="molecule type" value="Genomic_DNA"/>
</dbReference>